<proteinExistence type="predicted"/>
<feature type="transmembrane region" description="Helical" evidence="2">
    <location>
        <begin position="249"/>
        <end position="269"/>
    </location>
</feature>
<dbReference type="SUPFAM" id="SSF103473">
    <property type="entry name" value="MFS general substrate transporter"/>
    <property type="match status" value="1"/>
</dbReference>
<keyword evidence="4" id="KW-1185">Reference proteome</keyword>
<reference evidence="3 4" key="1">
    <citation type="journal article" date="2024" name="Science">
        <title>Giant polyketide synthase enzymes in the biosynthesis of giant marine polyether toxins.</title>
        <authorList>
            <person name="Fallon T.R."/>
            <person name="Shende V.V."/>
            <person name="Wierzbicki I.H."/>
            <person name="Pendleton A.L."/>
            <person name="Watervoot N.F."/>
            <person name="Auber R.P."/>
            <person name="Gonzalez D.J."/>
            <person name="Wisecaver J.H."/>
            <person name="Moore B.S."/>
        </authorList>
    </citation>
    <scope>NUCLEOTIDE SEQUENCE [LARGE SCALE GENOMIC DNA]</scope>
    <source>
        <strain evidence="3 4">12B1</strain>
    </source>
</reference>
<feature type="transmembrane region" description="Helical" evidence="2">
    <location>
        <begin position="224"/>
        <end position="242"/>
    </location>
</feature>
<dbReference type="AlphaFoldDB" id="A0AB34K0P0"/>
<feature type="transmembrane region" description="Helical" evidence="2">
    <location>
        <begin position="186"/>
        <end position="204"/>
    </location>
</feature>
<dbReference type="InterPro" id="IPR036259">
    <property type="entry name" value="MFS_trans_sf"/>
</dbReference>
<evidence type="ECO:0000313" key="4">
    <source>
        <dbReference type="Proteomes" id="UP001515480"/>
    </source>
</evidence>
<feature type="transmembrane region" description="Helical" evidence="2">
    <location>
        <begin position="85"/>
        <end position="104"/>
    </location>
</feature>
<feature type="transmembrane region" description="Helical" evidence="2">
    <location>
        <begin position="15"/>
        <end position="34"/>
    </location>
</feature>
<organism evidence="3 4">
    <name type="scientific">Prymnesium parvum</name>
    <name type="common">Toxic golden alga</name>
    <dbReference type="NCBI Taxonomy" id="97485"/>
    <lineage>
        <taxon>Eukaryota</taxon>
        <taxon>Haptista</taxon>
        <taxon>Haptophyta</taxon>
        <taxon>Prymnesiophyceae</taxon>
        <taxon>Prymnesiales</taxon>
        <taxon>Prymnesiaceae</taxon>
        <taxon>Prymnesium</taxon>
    </lineage>
</organism>
<evidence type="ECO:0008006" key="5">
    <source>
        <dbReference type="Google" id="ProtNLM"/>
    </source>
</evidence>
<evidence type="ECO:0000256" key="1">
    <source>
        <dbReference type="SAM" id="MobiDB-lite"/>
    </source>
</evidence>
<accession>A0AB34K0P0</accession>
<keyword evidence="2" id="KW-1133">Transmembrane helix</keyword>
<name>A0AB34K0P0_PRYPA</name>
<evidence type="ECO:0000256" key="2">
    <source>
        <dbReference type="SAM" id="Phobius"/>
    </source>
</evidence>
<dbReference type="EMBL" id="JBGBPQ010000003">
    <property type="protein sequence ID" value="KAL1526797.1"/>
    <property type="molecule type" value="Genomic_DNA"/>
</dbReference>
<gene>
    <name evidence="3" type="ORF">AB1Y20_015491</name>
</gene>
<keyword evidence="2" id="KW-0812">Transmembrane</keyword>
<evidence type="ECO:0000313" key="3">
    <source>
        <dbReference type="EMBL" id="KAL1526797.1"/>
    </source>
</evidence>
<feature type="region of interest" description="Disordered" evidence="1">
    <location>
        <begin position="115"/>
        <end position="154"/>
    </location>
</feature>
<dbReference type="Proteomes" id="UP001515480">
    <property type="component" value="Unassembled WGS sequence"/>
</dbReference>
<keyword evidence="2" id="KW-0472">Membrane</keyword>
<sequence length="296" mass="31416">MAIVITVASGYGAGIVYPLILVGYLAGPLAAQILRPNAFALEARDPGVELVGQVLGSAMLASTMRVPLGAALLVLFIGGSSGDHGLSPTFFCILVIANLFAVWINPHSGLGQVYESAGQKQEPGREEKPPANTASTVSREDNEEGVSVPKPEARGSALCCTGMEEADEAAAPAVKINRPHRSRLEWLVYSVSFGLNYGSFKTAISYLPVLFSHETAKLGNTLNYSVWTVTTLLVAAAVVELWRSPKWTSVLAFTLWTGQNLLLVLASFLRDAPDALSSAALARCSPPPPQTRPLSR</sequence>
<protein>
    <recommendedName>
        <fullName evidence="5">Solute carrier family 40 protein</fullName>
    </recommendedName>
</protein>
<comment type="caution">
    <text evidence="3">The sequence shown here is derived from an EMBL/GenBank/DDBJ whole genome shotgun (WGS) entry which is preliminary data.</text>
</comment>
<dbReference type="Gene3D" id="1.10.3080.10">
    <property type="entry name" value="Clc chloride channel"/>
    <property type="match status" value="1"/>
</dbReference>